<dbReference type="AlphaFoldDB" id="S7PPB6"/>
<keyword evidence="3" id="KW-1185">Reference proteome</keyword>
<feature type="compositionally biased region" description="Basic residues" evidence="1">
    <location>
        <begin position="52"/>
        <end position="64"/>
    </location>
</feature>
<dbReference type="RefSeq" id="XP_007871828.1">
    <property type="nucleotide sequence ID" value="XM_007873637.1"/>
</dbReference>
<dbReference type="HOGENOM" id="CLU_596626_0_0_1"/>
<sequence>MLDTTQSLQSQNRAKVDKLKKVVMEQYSFLSRYEKCWPVHDMLKCHLKYTRTKKGSQKTRKGKGKAVETASNSQKSKLRSSRQRSIDAVNDKPRSRKCPPRYQTITHLLLRRTDTAVNGVLGQYDESNLGDDAVVNCEGNHGHILASQAQAKYLALFPLAVDTLSDLLDASQDGLGRRLTIAEVRDRESLVLHYATLSRFMQSSPLSAAGCCRSLNNSILKDLRCLANGVPRMSPLLHSSRQCIGGIVPTTPLLRPPFDSTSIKSVAEPPQGCYVIHTTSSDRMESDDRPTPPAGSVDLAMSSEAGLNLERMESDNRPVPPAGSSNPAQGPSASMGTVPEVENEDAMSEYEDAEADIEMTMEPSGKRRAAGGHDRQPPPRHKPEHGRTKVRIVESTHWEKRFRALEGDVAKIQEIGQNAISRLQAEKAALEGQLRDQALSNANMTQQLVTLQEMVQKHV</sequence>
<feature type="compositionally biased region" description="Polar residues" evidence="1">
    <location>
        <begin position="323"/>
        <end position="335"/>
    </location>
</feature>
<organism evidence="2 3">
    <name type="scientific">Gloeophyllum trabeum (strain ATCC 11539 / FP-39264 / Madison 617)</name>
    <name type="common">Brown rot fungus</name>
    <dbReference type="NCBI Taxonomy" id="670483"/>
    <lineage>
        <taxon>Eukaryota</taxon>
        <taxon>Fungi</taxon>
        <taxon>Dikarya</taxon>
        <taxon>Basidiomycota</taxon>
        <taxon>Agaricomycotina</taxon>
        <taxon>Agaricomycetes</taxon>
        <taxon>Gloeophyllales</taxon>
        <taxon>Gloeophyllaceae</taxon>
        <taxon>Gloeophyllum</taxon>
    </lineage>
</organism>
<protein>
    <submittedName>
        <fullName evidence="2">Uncharacterized protein</fullName>
    </submittedName>
</protein>
<feature type="region of interest" description="Disordered" evidence="1">
    <location>
        <begin position="313"/>
        <end position="348"/>
    </location>
</feature>
<dbReference type="KEGG" id="gtr:GLOTRDRAFT_97381"/>
<feature type="compositionally biased region" description="Basic and acidic residues" evidence="1">
    <location>
        <begin position="280"/>
        <end position="290"/>
    </location>
</feature>
<evidence type="ECO:0000256" key="1">
    <source>
        <dbReference type="SAM" id="MobiDB-lite"/>
    </source>
</evidence>
<dbReference type="GeneID" id="19310008"/>
<accession>S7PPB6</accession>
<feature type="region of interest" description="Disordered" evidence="1">
    <location>
        <begin position="52"/>
        <end position="97"/>
    </location>
</feature>
<feature type="region of interest" description="Disordered" evidence="1">
    <location>
        <begin position="279"/>
        <end position="299"/>
    </location>
</feature>
<dbReference type="OrthoDB" id="2686745at2759"/>
<dbReference type="EMBL" id="KB469708">
    <property type="protein sequence ID" value="EPQ49716.1"/>
    <property type="molecule type" value="Genomic_DNA"/>
</dbReference>
<proteinExistence type="predicted"/>
<reference evidence="2 3" key="1">
    <citation type="journal article" date="2012" name="Science">
        <title>The Paleozoic origin of enzymatic lignin decomposition reconstructed from 31 fungal genomes.</title>
        <authorList>
            <person name="Floudas D."/>
            <person name="Binder M."/>
            <person name="Riley R."/>
            <person name="Barry K."/>
            <person name="Blanchette R.A."/>
            <person name="Henrissat B."/>
            <person name="Martinez A.T."/>
            <person name="Otillar R."/>
            <person name="Spatafora J.W."/>
            <person name="Yadav J.S."/>
            <person name="Aerts A."/>
            <person name="Benoit I."/>
            <person name="Boyd A."/>
            <person name="Carlson A."/>
            <person name="Copeland A."/>
            <person name="Coutinho P.M."/>
            <person name="de Vries R.P."/>
            <person name="Ferreira P."/>
            <person name="Findley K."/>
            <person name="Foster B."/>
            <person name="Gaskell J."/>
            <person name="Glotzer D."/>
            <person name="Gorecki P."/>
            <person name="Heitman J."/>
            <person name="Hesse C."/>
            <person name="Hori C."/>
            <person name="Igarashi K."/>
            <person name="Jurgens J.A."/>
            <person name="Kallen N."/>
            <person name="Kersten P."/>
            <person name="Kohler A."/>
            <person name="Kuees U."/>
            <person name="Kumar T.K.A."/>
            <person name="Kuo A."/>
            <person name="LaButti K."/>
            <person name="Larrondo L.F."/>
            <person name="Lindquist E."/>
            <person name="Ling A."/>
            <person name="Lombard V."/>
            <person name="Lucas S."/>
            <person name="Lundell T."/>
            <person name="Martin R."/>
            <person name="McLaughlin D.J."/>
            <person name="Morgenstern I."/>
            <person name="Morin E."/>
            <person name="Murat C."/>
            <person name="Nagy L.G."/>
            <person name="Nolan M."/>
            <person name="Ohm R.A."/>
            <person name="Patyshakuliyeva A."/>
            <person name="Rokas A."/>
            <person name="Ruiz-Duenas F.J."/>
            <person name="Sabat G."/>
            <person name="Salamov A."/>
            <person name="Samejima M."/>
            <person name="Schmutz J."/>
            <person name="Slot J.C."/>
            <person name="St John F."/>
            <person name="Stenlid J."/>
            <person name="Sun H."/>
            <person name="Sun S."/>
            <person name="Syed K."/>
            <person name="Tsang A."/>
            <person name="Wiebenga A."/>
            <person name="Young D."/>
            <person name="Pisabarro A."/>
            <person name="Eastwood D.C."/>
            <person name="Martin F."/>
            <person name="Cullen D."/>
            <person name="Grigoriev I.V."/>
            <person name="Hibbett D.S."/>
        </authorList>
    </citation>
    <scope>NUCLEOTIDE SEQUENCE [LARGE SCALE GENOMIC DNA]</scope>
    <source>
        <strain evidence="2 3">ATCC 11539</strain>
    </source>
</reference>
<dbReference type="Proteomes" id="UP000030669">
    <property type="component" value="Unassembled WGS sequence"/>
</dbReference>
<evidence type="ECO:0000313" key="2">
    <source>
        <dbReference type="EMBL" id="EPQ49716.1"/>
    </source>
</evidence>
<name>S7PPB6_GLOTA</name>
<evidence type="ECO:0000313" key="3">
    <source>
        <dbReference type="Proteomes" id="UP000030669"/>
    </source>
</evidence>
<gene>
    <name evidence="2" type="ORF">GLOTRDRAFT_97381</name>
</gene>
<feature type="region of interest" description="Disordered" evidence="1">
    <location>
        <begin position="363"/>
        <end position="387"/>
    </location>
</feature>
<feature type="non-terminal residue" evidence="2">
    <location>
        <position position="459"/>
    </location>
</feature>